<dbReference type="InterPro" id="IPR014016">
    <property type="entry name" value="UvrD-like_ATP-bd"/>
</dbReference>
<evidence type="ECO:0000259" key="6">
    <source>
        <dbReference type="PROSITE" id="PS51198"/>
    </source>
</evidence>
<evidence type="ECO:0000313" key="8">
    <source>
        <dbReference type="Proteomes" id="UP001462502"/>
    </source>
</evidence>
<keyword evidence="2 5" id="KW-0378">Hydrolase</keyword>
<accession>A0ABV0IVA2</accession>
<dbReference type="RefSeq" id="WP_347937381.1">
    <property type="nucleotide sequence ID" value="NZ_CP158160.1"/>
</dbReference>
<proteinExistence type="predicted"/>
<evidence type="ECO:0000256" key="1">
    <source>
        <dbReference type="ARBA" id="ARBA00022741"/>
    </source>
</evidence>
<dbReference type="EMBL" id="JBDXMI010000001">
    <property type="protein sequence ID" value="MEO9385211.1"/>
    <property type="molecule type" value="Genomic_DNA"/>
</dbReference>
<evidence type="ECO:0000313" key="7">
    <source>
        <dbReference type="EMBL" id="MEO9385211.1"/>
    </source>
</evidence>
<evidence type="ECO:0000256" key="5">
    <source>
        <dbReference type="PROSITE-ProRule" id="PRU00560"/>
    </source>
</evidence>
<gene>
    <name evidence="7" type="ORF">ABI908_14030</name>
</gene>
<reference evidence="7 8" key="1">
    <citation type="submission" date="2024-05" db="EMBL/GenBank/DDBJ databases">
        <authorList>
            <person name="De Oliveira J.P."/>
            <person name="Noriler S.A."/>
            <person name="De Oliveira A.G."/>
            <person name="Sipoli D.S."/>
        </authorList>
    </citation>
    <scope>NUCLEOTIDE SEQUENCE [LARGE SCALE GENOMIC DNA]</scope>
    <source>
        <strain evidence="7 8">LABIM192</strain>
    </source>
</reference>
<dbReference type="Pfam" id="PF13245">
    <property type="entry name" value="AAA_19"/>
    <property type="match status" value="1"/>
</dbReference>
<evidence type="ECO:0000256" key="2">
    <source>
        <dbReference type="ARBA" id="ARBA00022801"/>
    </source>
</evidence>
<keyword evidence="8" id="KW-1185">Reference proteome</keyword>
<dbReference type="SUPFAM" id="SSF52540">
    <property type="entry name" value="P-loop containing nucleoside triphosphate hydrolases"/>
    <property type="match status" value="1"/>
</dbReference>
<dbReference type="Proteomes" id="UP001462502">
    <property type="component" value="Unassembled WGS sequence"/>
</dbReference>
<keyword evidence="4 5" id="KW-0067">ATP-binding</keyword>
<dbReference type="InterPro" id="IPR027417">
    <property type="entry name" value="P-loop_NTPase"/>
</dbReference>
<dbReference type="InterPro" id="IPR000212">
    <property type="entry name" value="DNA_helicase_UvrD/REP"/>
</dbReference>
<organism evidence="7 8">
    <name type="scientific">Chromobacterium phragmitis</name>
    <dbReference type="NCBI Taxonomy" id="2202141"/>
    <lineage>
        <taxon>Bacteria</taxon>
        <taxon>Pseudomonadati</taxon>
        <taxon>Pseudomonadota</taxon>
        <taxon>Betaproteobacteria</taxon>
        <taxon>Neisseriales</taxon>
        <taxon>Chromobacteriaceae</taxon>
        <taxon>Chromobacterium</taxon>
    </lineage>
</organism>
<protein>
    <submittedName>
        <fullName evidence="7">UvrD-helicase domain-containing protein</fullName>
    </submittedName>
</protein>
<name>A0ABV0IVA2_9NEIS</name>
<comment type="caution">
    <text evidence="7">The sequence shown here is derived from an EMBL/GenBank/DDBJ whole genome shotgun (WGS) entry which is preliminary data.</text>
</comment>
<dbReference type="PROSITE" id="PS51198">
    <property type="entry name" value="UVRD_HELICASE_ATP_BIND"/>
    <property type="match status" value="1"/>
</dbReference>
<evidence type="ECO:0000256" key="3">
    <source>
        <dbReference type="ARBA" id="ARBA00022806"/>
    </source>
</evidence>
<dbReference type="Gene3D" id="3.40.50.300">
    <property type="entry name" value="P-loop containing nucleotide triphosphate hydrolases"/>
    <property type="match status" value="1"/>
</dbReference>
<dbReference type="PANTHER" id="PTHR11070">
    <property type="entry name" value="UVRD / RECB / PCRA DNA HELICASE FAMILY MEMBER"/>
    <property type="match status" value="1"/>
</dbReference>
<sequence>MGNTLKPTKADEQIRGCLDGEQSFYVIAGAGSGKTTSLISALDYIRCKYGKRLRRDGQQIVCVTYTKRAVGVISSRLGWDDLFLVSTLHGFLWGEIKRYTSSIRKALQEKVLPERIAKAKGDDDGGGSKKALAARTKAEALEQDLLGLVDVPSFTYNDSNFSNYREGELGHEDVIDIAAYLISTSPQLRRIMGQKYPYVFVDEAQDTQENVVEAFNTLCQNPGLPIVGYFGDPVQQIYDKRAGDFKGPPGSLRIPKEENFRCSRAVIDLLNAFRKDIQQFPAGENAEDQGSVILRLIQTEKALAPRGRYTPEQIDRVSGKLDDALAQWGWQDKEKTKHLYLVRQMIARRLGFPSLHSLFTGDYASTRAQDGYENGEHYLLKPFIDCLYPIVKAAMANNSRATIDVLRQNSPAFDPTGKNARRSLAEMRSRTTVLVGGLVQIWDGGTVGDVLRYSQQNELCSISKRLAEDLERIPREEPYEEQKHSTEKGDWLADEFFRMSLAEIARFCEFINDNTEFSTQHGVKGEEYEGVLVVFDDVSSAWNHYSFGKTLTPKAAGGEPTPRQLRLTTNLVYVCFSRAEKDLRIVMFSGNVAAARQELLDKNLFTEAQIEIA</sequence>
<keyword evidence="1 5" id="KW-0547">Nucleotide-binding</keyword>
<dbReference type="PANTHER" id="PTHR11070:SF3">
    <property type="entry name" value="DNA 3'-5' HELICASE"/>
    <property type="match status" value="1"/>
</dbReference>
<feature type="domain" description="UvrD-like helicase ATP-binding" evidence="6">
    <location>
        <begin position="7"/>
        <end position="276"/>
    </location>
</feature>
<keyword evidence="3 5" id="KW-0347">Helicase</keyword>
<feature type="binding site" evidence="5">
    <location>
        <begin position="28"/>
        <end position="35"/>
    </location>
    <ligand>
        <name>ATP</name>
        <dbReference type="ChEBI" id="CHEBI:30616"/>
    </ligand>
</feature>
<evidence type="ECO:0000256" key="4">
    <source>
        <dbReference type="ARBA" id="ARBA00022840"/>
    </source>
</evidence>